<protein>
    <submittedName>
        <fullName evidence="2">Uncharacterized protein</fullName>
    </submittedName>
</protein>
<name>A0ABQ9GGG1_9NEOP</name>
<accession>A0ABQ9GGG1</accession>
<feature type="compositionally biased region" description="Polar residues" evidence="1">
    <location>
        <begin position="62"/>
        <end position="72"/>
    </location>
</feature>
<feature type="region of interest" description="Disordered" evidence="1">
    <location>
        <begin position="51"/>
        <end position="79"/>
    </location>
</feature>
<evidence type="ECO:0000313" key="3">
    <source>
        <dbReference type="Proteomes" id="UP001159363"/>
    </source>
</evidence>
<dbReference type="EMBL" id="JARBHB010000013">
    <property type="protein sequence ID" value="KAJ8870631.1"/>
    <property type="molecule type" value="Genomic_DNA"/>
</dbReference>
<keyword evidence="3" id="KW-1185">Reference proteome</keyword>
<evidence type="ECO:0000256" key="1">
    <source>
        <dbReference type="SAM" id="MobiDB-lite"/>
    </source>
</evidence>
<comment type="caution">
    <text evidence="2">The sequence shown here is derived from an EMBL/GenBank/DDBJ whole genome shotgun (WGS) entry which is preliminary data.</text>
</comment>
<proteinExistence type="predicted"/>
<feature type="region of interest" description="Disordered" evidence="1">
    <location>
        <begin position="413"/>
        <end position="443"/>
    </location>
</feature>
<sequence>MSIILTIDFLLHEPQLAGGAVRREADHVEVLRSHLLHHLQPQLRCRNVKRREKREIPEKNHQSATSSCTIPTCENPGVTRPGIEPGSPLWEARRLTAQPPRPLTFAFHRRVVISEINIVVSLVYVNTVARALELPGEVFMQSAYRLFTGRRLKSYSWESPTNRLARRGDDAVHEQARVGLTDRASRDFELCCRQSEPLSYCSFTLSVQGQEARERYGRQLHALLAASSLLRPKRAVFPSNKLFEFVVPICILSGGVVRLLASHLGEPGSLPDFRMWESCRTTPLVGRFSRGSPVSPVPSFQRCSTLTSLHPHRLSRPRRTRAGTIARGFLKRRYWRVFRQGRNKSRQHDTSGLGVHYDCPCRVETQRNFPVRDDPVPNFSCLGRTAKKLRADENRKQQNITLLVNYILREGTDMGRGRGVTPPRGDGYGKREGCNSTQRGRIL</sequence>
<feature type="compositionally biased region" description="Polar residues" evidence="1">
    <location>
        <begin position="434"/>
        <end position="443"/>
    </location>
</feature>
<gene>
    <name evidence="2" type="ORF">PR048_029654</name>
</gene>
<evidence type="ECO:0000313" key="2">
    <source>
        <dbReference type="EMBL" id="KAJ8870631.1"/>
    </source>
</evidence>
<dbReference type="Proteomes" id="UP001159363">
    <property type="component" value="Chromosome 12"/>
</dbReference>
<reference evidence="2 3" key="1">
    <citation type="submission" date="2023-02" db="EMBL/GenBank/DDBJ databases">
        <title>LHISI_Scaffold_Assembly.</title>
        <authorList>
            <person name="Stuart O.P."/>
            <person name="Cleave R."/>
            <person name="Magrath M.J.L."/>
            <person name="Mikheyev A.S."/>
        </authorList>
    </citation>
    <scope>NUCLEOTIDE SEQUENCE [LARGE SCALE GENOMIC DNA]</scope>
    <source>
        <strain evidence="2">Daus_M_001</strain>
        <tissue evidence="2">Leg muscle</tissue>
    </source>
</reference>
<organism evidence="2 3">
    <name type="scientific">Dryococelus australis</name>
    <dbReference type="NCBI Taxonomy" id="614101"/>
    <lineage>
        <taxon>Eukaryota</taxon>
        <taxon>Metazoa</taxon>
        <taxon>Ecdysozoa</taxon>
        <taxon>Arthropoda</taxon>
        <taxon>Hexapoda</taxon>
        <taxon>Insecta</taxon>
        <taxon>Pterygota</taxon>
        <taxon>Neoptera</taxon>
        <taxon>Polyneoptera</taxon>
        <taxon>Phasmatodea</taxon>
        <taxon>Verophasmatodea</taxon>
        <taxon>Anareolatae</taxon>
        <taxon>Phasmatidae</taxon>
        <taxon>Eurycanthinae</taxon>
        <taxon>Dryococelus</taxon>
    </lineage>
</organism>